<evidence type="ECO:0000256" key="2">
    <source>
        <dbReference type="ARBA" id="ARBA00022679"/>
    </source>
</evidence>
<dbReference type="Pfam" id="PF02595">
    <property type="entry name" value="Gly_kinase"/>
    <property type="match status" value="1"/>
</dbReference>
<gene>
    <name evidence="5" type="ORF">NEE14_015710</name>
</gene>
<dbReference type="RefSeq" id="WP_251966202.1">
    <property type="nucleotide sequence ID" value="NZ_CP146284.1"/>
</dbReference>
<keyword evidence="2 4" id="KW-0808">Transferase</keyword>
<keyword evidence="3 4" id="KW-0418">Kinase</keyword>
<proteinExistence type="inferred from homology"/>
<dbReference type="SUPFAM" id="SSF110738">
    <property type="entry name" value="Glycerate kinase I"/>
    <property type="match status" value="1"/>
</dbReference>
<evidence type="ECO:0000256" key="4">
    <source>
        <dbReference type="PIRNR" id="PIRNR006078"/>
    </source>
</evidence>
<dbReference type="Proteomes" id="UP001320603">
    <property type="component" value="Chromosome"/>
</dbReference>
<dbReference type="PANTHER" id="PTHR21599">
    <property type="entry name" value="GLYCERATE KINASE"/>
    <property type="match status" value="1"/>
</dbReference>
<dbReference type="EMBL" id="CP146284">
    <property type="protein sequence ID" value="WWV66389.1"/>
    <property type="molecule type" value="Genomic_DNA"/>
</dbReference>
<dbReference type="GO" id="GO:0008887">
    <property type="term" value="F:glycerate kinase activity"/>
    <property type="evidence" value="ECO:0007669"/>
    <property type="project" value="UniProtKB-EC"/>
</dbReference>
<dbReference type="Gene3D" id="3.90.1510.10">
    <property type="entry name" value="Glycerate kinase, domain 2"/>
    <property type="match status" value="1"/>
</dbReference>
<evidence type="ECO:0000313" key="5">
    <source>
        <dbReference type="EMBL" id="WWV66389.1"/>
    </source>
</evidence>
<dbReference type="PIRSF" id="PIRSF006078">
    <property type="entry name" value="GlxK"/>
    <property type="match status" value="1"/>
</dbReference>
<dbReference type="InterPro" id="IPR004381">
    <property type="entry name" value="Glycerate_kinase"/>
</dbReference>
<accession>A0ABZ2INS3</accession>
<dbReference type="EC" id="2.7.1.31" evidence="5"/>
<dbReference type="InterPro" id="IPR018193">
    <property type="entry name" value="Glyc_kinase_flavodox-like_fold"/>
</dbReference>
<dbReference type="InterPro" id="IPR018197">
    <property type="entry name" value="Glycerate_kinase_RE-like"/>
</dbReference>
<protein>
    <submittedName>
        <fullName evidence="5">Glycerate kinase</fullName>
        <ecNumber evidence="5">2.7.1.31</ecNumber>
    </submittedName>
</protein>
<dbReference type="PANTHER" id="PTHR21599:SF0">
    <property type="entry name" value="GLYCERATE KINASE"/>
    <property type="match status" value="1"/>
</dbReference>
<evidence type="ECO:0000256" key="3">
    <source>
        <dbReference type="ARBA" id="ARBA00022777"/>
    </source>
</evidence>
<sequence length="391" mass="41955">MRKIVIAIDSFKGCLSSEALENSIEKGIRKVWKDGIICKLPIADGGEGTVEALTRALGGKKITCRVQGPLRSPVEAVYGWIPERQMAVIEMASASGLPLIPWAEGNVMRTTSYGTGQLIADALQHGCKHILLGIGGSATNDAGIGMLQALGFRFLDQQGKETGDGGSCLSQICQIDTSQVLPQLKTCDIEVATDVKNPFYGENGAAFVFAPQKGANQEQVKLLDDGLRSFAKLIQAKQGINVQDIAGAGAAGGLGGGCVAFLQAHLTPGIDKIKEYLNFDQLIHDADLIITGEGKVDQQTSQGKVVDGIIRSAQKYQIPVIILTGNCQEKNEEIDENPFVSCFSIHSAPVSFDEAIQPEYAAQQIERIAQMSCKLFRNGYEASILCKRKEL</sequence>
<dbReference type="Gene3D" id="3.40.50.10350">
    <property type="entry name" value="Glycerate kinase, domain 1"/>
    <property type="match status" value="1"/>
</dbReference>
<name>A0ABZ2INS3_9BACT</name>
<dbReference type="InterPro" id="IPR036129">
    <property type="entry name" value="Glycerate_kinase_sf"/>
</dbReference>
<reference evidence="5 6" key="1">
    <citation type="submission" date="2024-02" db="EMBL/GenBank/DDBJ databases">
        <title>Whole genome sequencing of Parabacteroides sp. AD58.</title>
        <authorList>
            <person name="Chaplin A.V."/>
            <person name="Pikina A.P."/>
            <person name="Sokolova S.R."/>
            <person name="Korostin D.O."/>
            <person name="Efimov B.A."/>
        </authorList>
    </citation>
    <scope>NUCLEOTIDE SEQUENCE [LARGE SCALE GENOMIC DNA]</scope>
    <source>
        <strain evidence="5 6">AD58</strain>
    </source>
</reference>
<organism evidence="5 6">
    <name type="scientific">Parabacteroides absconsus</name>
    <dbReference type="NCBI Taxonomy" id="2951805"/>
    <lineage>
        <taxon>Bacteria</taxon>
        <taxon>Pseudomonadati</taxon>
        <taxon>Bacteroidota</taxon>
        <taxon>Bacteroidia</taxon>
        <taxon>Bacteroidales</taxon>
        <taxon>Tannerellaceae</taxon>
        <taxon>Parabacteroides</taxon>
    </lineage>
</organism>
<dbReference type="NCBIfam" id="TIGR00045">
    <property type="entry name" value="glycerate kinase"/>
    <property type="match status" value="1"/>
</dbReference>
<evidence type="ECO:0000313" key="6">
    <source>
        <dbReference type="Proteomes" id="UP001320603"/>
    </source>
</evidence>
<comment type="similarity">
    <text evidence="1 4">Belongs to the glycerate kinase type-1 family.</text>
</comment>
<evidence type="ECO:0000256" key="1">
    <source>
        <dbReference type="ARBA" id="ARBA00006284"/>
    </source>
</evidence>
<keyword evidence="6" id="KW-1185">Reference proteome</keyword>